<dbReference type="InterPro" id="IPR029787">
    <property type="entry name" value="Nucleotide_cyclase"/>
</dbReference>
<dbReference type="PANTHER" id="PTHR45138:SF9">
    <property type="entry name" value="DIGUANYLATE CYCLASE DGCM-RELATED"/>
    <property type="match status" value="1"/>
</dbReference>
<dbReference type="eggNOG" id="COG3706">
    <property type="taxonomic scope" value="Bacteria"/>
</dbReference>
<reference evidence="2 3" key="1">
    <citation type="submission" date="2013-11" db="EMBL/GenBank/DDBJ databases">
        <title>Complete genome sequence of Clostridum sp. M2/40.</title>
        <authorList>
            <person name="Wibberg D."/>
            <person name="Puehler A."/>
            <person name="Schlueter A."/>
        </authorList>
    </citation>
    <scope>NUCLEOTIDE SEQUENCE [LARGE SCALE GENOMIC DNA]</scope>
    <source>
        <strain evidence="3">M2/40</strain>
    </source>
</reference>
<dbReference type="SMART" id="SM00267">
    <property type="entry name" value="GGDEF"/>
    <property type="match status" value="1"/>
</dbReference>
<dbReference type="NCBIfam" id="TIGR00254">
    <property type="entry name" value="GGDEF"/>
    <property type="match status" value="1"/>
</dbReference>
<organism evidence="2 3">
    <name type="scientific">Clostridium bornimense</name>
    <dbReference type="NCBI Taxonomy" id="1216932"/>
    <lineage>
        <taxon>Bacteria</taxon>
        <taxon>Bacillati</taxon>
        <taxon>Bacillota</taxon>
        <taxon>Clostridia</taxon>
        <taxon>Eubacteriales</taxon>
        <taxon>Clostridiaceae</taxon>
        <taxon>Clostridium</taxon>
    </lineage>
</organism>
<dbReference type="SUPFAM" id="SSF48452">
    <property type="entry name" value="TPR-like"/>
    <property type="match status" value="1"/>
</dbReference>
<dbReference type="GO" id="GO:0043709">
    <property type="term" value="P:cell adhesion involved in single-species biofilm formation"/>
    <property type="evidence" value="ECO:0007669"/>
    <property type="project" value="TreeGrafter"/>
</dbReference>
<dbReference type="InterPro" id="IPR043128">
    <property type="entry name" value="Rev_trsase/Diguanyl_cyclase"/>
</dbReference>
<dbReference type="STRING" id="1216932.CM240_2835"/>
<feature type="domain" description="GGDEF" evidence="1">
    <location>
        <begin position="477"/>
        <end position="611"/>
    </location>
</feature>
<dbReference type="AlphaFoldDB" id="W6S6F5"/>
<evidence type="ECO:0000259" key="1">
    <source>
        <dbReference type="PROSITE" id="PS50887"/>
    </source>
</evidence>
<dbReference type="RefSeq" id="WP_044040132.1">
    <property type="nucleotide sequence ID" value="NZ_HG917869.1"/>
</dbReference>
<sequence>MEKFLSNIDNLIDEFEFQDIRFINNQFLKTTEQEINTFLKEHKMSNTMLDIKINYILGLINKLKLQITCSYNFFLKALALAKEIENDLWLSRIYSKLSLISIYNKNFSEVESYSYNAIQCFKNIDSTKIKAYLYLEKIQTTYLKNKPLSPTQPYMDEINNMLKNSEDKYTVRIFMILSYLKIYILEDVKQGVMWGEKALHLSLKHNMLNEEAIINLYTAKVYMTYIVKPKDVIRILEPMILEGKYKSINIEIQILIFLELTKAYLEENRISKAEEGITFIINNLDSISPILSKNVVIALLYFRSKIELYNKNYKIALEYVLECEHKYNNLEDNHILLDYEFDFKITLCEIYSKLDNHEKALNYCNSLLEKEDTLSIIRKKRLYFFLGELYEKTDDFYLSFLYFNKYVSIHTSMIHDDFILLYERYQKKLENKYKTLVIESLYNSNTVMIKDAYIDKLTKVLNKNYLLENQLKLHDAISIGIIMLDIDYFKKYNDGYGHIKGDIILSSVAGKIKDICGDNNIIIRYGGEEFLIISYNINKLSLKILGETICTQIHDMGLEHNFSEVSNCVTVSVGCYYKILEETDTYIKLIELADNCLYKAKENGRNQCIIN</sequence>
<dbReference type="GO" id="GO:1902201">
    <property type="term" value="P:negative regulation of bacterial-type flagellum-dependent cell motility"/>
    <property type="evidence" value="ECO:0007669"/>
    <property type="project" value="TreeGrafter"/>
</dbReference>
<dbReference type="GO" id="GO:0005886">
    <property type="term" value="C:plasma membrane"/>
    <property type="evidence" value="ECO:0007669"/>
    <property type="project" value="TreeGrafter"/>
</dbReference>
<dbReference type="GO" id="GO:0052621">
    <property type="term" value="F:diguanylate cyclase activity"/>
    <property type="evidence" value="ECO:0007669"/>
    <property type="project" value="TreeGrafter"/>
</dbReference>
<dbReference type="InterPro" id="IPR011990">
    <property type="entry name" value="TPR-like_helical_dom_sf"/>
</dbReference>
<accession>W6S6F5</accession>
<dbReference type="Proteomes" id="UP000019426">
    <property type="component" value="Chromosome M2/40_rep2"/>
</dbReference>
<dbReference type="PATRIC" id="fig|1216932.3.peg.2796"/>
<dbReference type="HOGENOM" id="CLU_403820_0_0_9"/>
<proteinExistence type="predicted"/>
<name>W6S6F5_9CLOT</name>
<evidence type="ECO:0000313" key="2">
    <source>
        <dbReference type="EMBL" id="CDM69952.1"/>
    </source>
</evidence>
<keyword evidence="3" id="KW-1185">Reference proteome</keyword>
<dbReference type="InterPro" id="IPR050469">
    <property type="entry name" value="Diguanylate_Cyclase"/>
</dbReference>
<dbReference type="InterPro" id="IPR000160">
    <property type="entry name" value="GGDEF_dom"/>
</dbReference>
<dbReference type="SUPFAM" id="SSF55073">
    <property type="entry name" value="Nucleotide cyclase"/>
    <property type="match status" value="1"/>
</dbReference>
<gene>
    <name evidence="2" type="ORF">CM240_2835</name>
</gene>
<dbReference type="EMBL" id="HG917869">
    <property type="protein sequence ID" value="CDM69952.1"/>
    <property type="molecule type" value="Genomic_DNA"/>
</dbReference>
<dbReference type="PANTHER" id="PTHR45138">
    <property type="entry name" value="REGULATORY COMPONENTS OF SENSORY TRANSDUCTION SYSTEM"/>
    <property type="match status" value="1"/>
</dbReference>
<dbReference type="Gene3D" id="1.25.40.10">
    <property type="entry name" value="Tetratricopeptide repeat domain"/>
    <property type="match status" value="1"/>
</dbReference>
<dbReference type="KEGG" id="clt:CM240_2835"/>
<dbReference type="Pfam" id="PF00990">
    <property type="entry name" value="GGDEF"/>
    <property type="match status" value="1"/>
</dbReference>
<dbReference type="PROSITE" id="PS50887">
    <property type="entry name" value="GGDEF"/>
    <property type="match status" value="1"/>
</dbReference>
<evidence type="ECO:0000313" key="3">
    <source>
        <dbReference type="Proteomes" id="UP000019426"/>
    </source>
</evidence>
<dbReference type="CDD" id="cd01949">
    <property type="entry name" value="GGDEF"/>
    <property type="match status" value="1"/>
</dbReference>
<protein>
    <recommendedName>
        <fullName evidence="1">GGDEF domain-containing protein</fullName>
    </recommendedName>
</protein>
<dbReference type="OrthoDB" id="9805474at2"/>
<dbReference type="Gene3D" id="3.30.70.270">
    <property type="match status" value="1"/>
</dbReference>